<keyword evidence="3" id="KW-1185">Reference proteome</keyword>
<evidence type="ECO:0000313" key="2">
    <source>
        <dbReference type="EMBL" id="KAK3708207.1"/>
    </source>
</evidence>
<reference evidence="2" key="1">
    <citation type="journal article" date="2023" name="G3 (Bethesda)">
        <title>A reference genome for the long-term kleptoplast-retaining sea slug Elysia crispata morphotype clarki.</title>
        <authorList>
            <person name="Eastman K.E."/>
            <person name="Pendleton A.L."/>
            <person name="Shaikh M.A."/>
            <person name="Suttiyut T."/>
            <person name="Ogas R."/>
            <person name="Tomko P."/>
            <person name="Gavelis G."/>
            <person name="Widhalm J.R."/>
            <person name="Wisecaver J.H."/>
        </authorList>
    </citation>
    <scope>NUCLEOTIDE SEQUENCE</scope>
    <source>
        <strain evidence="2">ECLA1</strain>
    </source>
</reference>
<dbReference type="EMBL" id="JAWDGP010007701">
    <property type="protein sequence ID" value="KAK3708207.1"/>
    <property type="molecule type" value="Genomic_DNA"/>
</dbReference>
<accession>A0AAE0XSI5</accession>
<organism evidence="2 3">
    <name type="scientific">Elysia crispata</name>
    <name type="common">lettuce slug</name>
    <dbReference type="NCBI Taxonomy" id="231223"/>
    <lineage>
        <taxon>Eukaryota</taxon>
        <taxon>Metazoa</taxon>
        <taxon>Spiralia</taxon>
        <taxon>Lophotrochozoa</taxon>
        <taxon>Mollusca</taxon>
        <taxon>Gastropoda</taxon>
        <taxon>Heterobranchia</taxon>
        <taxon>Euthyneura</taxon>
        <taxon>Panpulmonata</taxon>
        <taxon>Sacoglossa</taxon>
        <taxon>Placobranchoidea</taxon>
        <taxon>Plakobranchidae</taxon>
        <taxon>Elysia</taxon>
    </lineage>
</organism>
<protein>
    <submittedName>
        <fullName evidence="2">Uncharacterized protein</fullName>
    </submittedName>
</protein>
<sequence length="83" mass="8971">MSNGVENEQPTRNNDNLTRISDGPGLNSVTIQPLLLRATTPTTGGTLFSSDPSPQRGYRLKGCGPVPSQFPLRIFCCPNKKVL</sequence>
<comment type="caution">
    <text evidence="2">The sequence shown here is derived from an EMBL/GenBank/DDBJ whole genome shotgun (WGS) entry which is preliminary data.</text>
</comment>
<feature type="compositionally biased region" description="Polar residues" evidence="1">
    <location>
        <begin position="1"/>
        <end position="19"/>
    </location>
</feature>
<dbReference type="AlphaFoldDB" id="A0AAE0XSI5"/>
<feature type="region of interest" description="Disordered" evidence="1">
    <location>
        <begin position="1"/>
        <end position="27"/>
    </location>
</feature>
<evidence type="ECO:0000256" key="1">
    <source>
        <dbReference type="SAM" id="MobiDB-lite"/>
    </source>
</evidence>
<name>A0AAE0XSI5_9GAST</name>
<dbReference type="Proteomes" id="UP001283361">
    <property type="component" value="Unassembled WGS sequence"/>
</dbReference>
<proteinExistence type="predicted"/>
<evidence type="ECO:0000313" key="3">
    <source>
        <dbReference type="Proteomes" id="UP001283361"/>
    </source>
</evidence>
<gene>
    <name evidence="2" type="ORF">RRG08_023616</name>
</gene>